<dbReference type="Gene3D" id="2.170.190.11">
    <property type="entry name" value="Molybdopterin biosynthesis moea protein, domain 3"/>
    <property type="match status" value="1"/>
</dbReference>
<comment type="function">
    <text evidence="2 13">Catalyzes the insertion of molybdate into adenylated molybdopterin with the concomitant release of AMP.</text>
</comment>
<evidence type="ECO:0000313" key="15">
    <source>
        <dbReference type="EMBL" id="PZE21186.1"/>
    </source>
</evidence>
<dbReference type="GO" id="GO:0061599">
    <property type="term" value="F:molybdopterin molybdotransferase activity"/>
    <property type="evidence" value="ECO:0007669"/>
    <property type="project" value="UniProtKB-UniRule"/>
</dbReference>
<comment type="pathway">
    <text evidence="3 13">Cofactor biosynthesis; molybdopterin biosynthesis.</text>
</comment>
<dbReference type="InterPro" id="IPR001453">
    <property type="entry name" value="MoaB/Mog_dom"/>
</dbReference>
<dbReference type="GO" id="GO:0005829">
    <property type="term" value="C:cytosol"/>
    <property type="evidence" value="ECO:0007669"/>
    <property type="project" value="TreeGrafter"/>
</dbReference>
<dbReference type="Pfam" id="PF03453">
    <property type="entry name" value="MoeA_N"/>
    <property type="match status" value="1"/>
</dbReference>
<evidence type="ECO:0000256" key="12">
    <source>
        <dbReference type="ARBA" id="ARBA00047317"/>
    </source>
</evidence>
<dbReference type="SUPFAM" id="SSF63882">
    <property type="entry name" value="MoeA N-terminal region -like"/>
    <property type="match status" value="1"/>
</dbReference>
<comment type="cofactor">
    <cofactor evidence="1 13">
        <name>Mg(2+)</name>
        <dbReference type="ChEBI" id="CHEBI:18420"/>
    </cofactor>
</comment>
<gene>
    <name evidence="15" type="ORF">CBW46_007375</name>
</gene>
<feature type="domain" description="MoaB/Mog" evidence="14">
    <location>
        <begin position="188"/>
        <end position="326"/>
    </location>
</feature>
<dbReference type="FunFam" id="3.40.980.10:FF:000004">
    <property type="entry name" value="Molybdopterin molybdenumtransferase"/>
    <property type="match status" value="1"/>
</dbReference>
<reference evidence="15" key="1">
    <citation type="submission" date="2018-06" db="EMBL/GenBank/DDBJ databases">
        <title>Paenibacillus xerothermodurans sp. nov. an extremely dry heat resistant spore forming bacterium isolated from the soil of Cape Canaveral, Florida.</title>
        <authorList>
            <person name="Seuylemezian A."/>
            <person name="Kaur N."/>
            <person name="Patil P."/>
            <person name="Patil P."/>
            <person name="Mayilraj S."/>
            <person name="Vaishampayan P."/>
        </authorList>
    </citation>
    <scope>NUCLEOTIDE SEQUENCE [LARGE SCALE GENOMIC DNA]</scope>
    <source>
        <strain evidence="15">ATCC 27380</strain>
    </source>
</reference>
<keyword evidence="10 13" id="KW-0460">Magnesium</keyword>
<comment type="caution">
    <text evidence="15">The sequence shown here is derived from an EMBL/GenBank/DDBJ whole genome shotgun (WGS) entry which is preliminary data.</text>
</comment>
<dbReference type="GO" id="GO:0006777">
    <property type="term" value="P:Mo-molybdopterin cofactor biosynthetic process"/>
    <property type="evidence" value="ECO:0007669"/>
    <property type="project" value="UniProtKB-UniRule"/>
</dbReference>
<dbReference type="Gene3D" id="3.40.980.10">
    <property type="entry name" value="MoaB/Mog-like domain"/>
    <property type="match status" value="1"/>
</dbReference>
<name>A0A2W1NTX9_PAEXE</name>
<dbReference type="SUPFAM" id="SSF53218">
    <property type="entry name" value="Molybdenum cofactor biosynthesis proteins"/>
    <property type="match status" value="1"/>
</dbReference>
<dbReference type="Gene3D" id="3.90.105.10">
    <property type="entry name" value="Molybdopterin biosynthesis moea protein, domain 2"/>
    <property type="match status" value="1"/>
</dbReference>
<evidence type="ECO:0000256" key="11">
    <source>
        <dbReference type="ARBA" id="ARBA00023150"/>
    </source>
</evidence>
<dbReference type="CDD" id="cd00887">
    <property type="entry name" value="MoeA"/>
    <property type="match status" value="1"/>
</dbReference>
<dbReference type="InterPro" id="IPR005111">
    <property type="entry name" value="MoeA_C_domain_IV"/>
</dbReference>
<evidence type="ECO:0000256" key="3">
    <source>
        <dbReference type="ARBA" id="ARBA00005046"/>
    </source>
</evidence>
<protein>
    <recommendedName>
        <fullName evidence="6 13">Molybdopterin molybdenumtransferase</fullName>
        <ecNumber evidence="5 13">2.10.1.1</ecNumber>
    </recommendedName>
</protein>
<dbReference type="PANTHER" id="PTHR10192:SF5">
    <property type="entry name" value="GEPHYRIN"/>
    <property type="match status" value="1"/>
</dbReference>
<evidence type="ECO:0000256" key="8">
    <source>
        <dbReference type="ARBA" id="ARBA00022679"/>
    </source>
</evidence>
<dbReference type="SUPFAM" id="SSF63867">
    <property type="entry name" value="MoeA C-terminal domain-like"/>
    <property type="match status" value="1"/>
</dbReference>
<dbReference type="Gene3D" id="2.40.340.10">
    <property type="entry name" value="MoeA, C-terminal, domain IV"/>
    <property type="match status" value="1"/>
</dbReference>
<dbReference type="InterPro" id="IPR036688">
    <property type="entry name" value="MoeA_C_domain_IV_sf"/>
</dbReference>
<dbReference type="NCBIfam" id="TIGR00177">
    <property type="entry name" value="molyb_syn"/>
    <property type="match status" value="1"/>
</dbReference>
<evidence type="ECO:0000256" key="1">
    <source>
        <dbReference type="ARBA" id="ARBA00001946"/>
    </source>
</evidence>
<evidence type="ECO:0000256" key="5">
    <source>
        <dbReference type="ARBA" id="ARBA00013269"/>
    </source>
</evidence>
<keyword evidence="7 13" id="KW-0500">Molybdenum</keyword>
<dbReference type="UniPathway" id="UPA00344"/>
<dbReference type="InterPro" id="IPR005110">
    <property type="entry name" value="MoeA_linker/N"/>
</dbReference>
<dbReference type="SMART" id="SM00852">
    <property type="entry name" value="MoCF_biosynth"/>
    <property type="match status" value="1"/>
</dbReference>
<dbReference type="Proteomes" id="UP000214746">
    <property type="component" value="Unassembled WGS sequence"/>
</dbReference>
<dbReference type="InterPro" id="IPR036135">
    <property type="entry name" value="MoeA_linker/N_sf"/>
</dbReference>
<evidence type="ECO:0000313" key="16">
    <source>
        <dbReference type="Proteomes" id="UP000214746"/>
    </source>
</evidence>
<dbReference type="PANTHER" id="PTHR10192">
    <property type="entry name" value="MOLYBDOPTERIN BIOSYNTHESIS PROTEIN"/>
    <property type="match status" value="1"/>
</dbReference>
<dbReference type="EC" id="2.10.1.1" evidence="5 13"/>
<dbReference type="InterPro" id="IPR036425">
    <property type="entry name" value="MoaB/Mog-like_dom_sf"/>
</dbReference>
<dbReference type="InterPro" id="IPR038987">
    <property type="entry name" value="MoeA-like"/>
</dbReference>
<sequence>MSGFRFQRKLVQVEEAQQAVLRYARLQAAERVPLAESFGRRLAEPVAASHPVPHFRRSGVDGYAVYAADSVDASPDRSVSLQVTEMIPAGSMPSQRVERGQAARIMTGAAVPDGADAVIMLEMTESSDDEVRIRKRMSAGENITPIGQEVLEGEPLLQPGRTLGAGEAAVLATFGYEHVNVYRKPRVAIFSTGSELLEVGSQLQPSKIRNSNSYMIASLVHNAGAVPLIMPILPDEPEQVEQALLDVLEEVDCIVTTGGVSVGDKDVLVDLFERWDGLLLFNKVAMRPGSPTSVGVWRDKLIFALSGNPGASFVGFQLFVRPFLRSAMGHPRAIASPISGFIGTDYSKGSAYPRYVRGVMKFDNGQVNVKPAGEDKSSIMVSIKDADCLIYIPAGGRGAAAGDQVRIFPIND</sequence>
<dbReference type="EMBL" id="NHRJ02000003">
    <property type="protein sequence ID" value="PZE21186.1"/>
    <property type="molecule type" value="Genomic_DNA"/>
</dbReference>
<keyword evidence="9 13" id="KW-0479">Metal-binding</keyword>
<evidence type="ECO:0000256" key="6">
    <source>
        <dbReference type="ARBA" id="ARBA00021108"/>
    </source>
</evidence>
<dbReference type="NCBIfam" id="NF045515">
    <property type="entry name" value="Glp_gephyrin"/>
    <property type="match status" value="1"/>
</dbReference>
<evidence type="ECO:0000256" key="9">
    <source>
        <dbReference type="ARBA" id="ARBA00022723"/>
    </source>
</evidence>
<dbReference type="RefSeq" id="WP_089199382.1">
    <property type="nucleotide sequence ID" value="NZ_NHRJ02000003.1"/>
</dbReference>
<evidence type="ECO:0000259" key="14">
    <source>
        <dbReference type="SMART" id="SM00852"/>
    </source>
</evidence>
<dbReference type="FunFam" id="2.170.190.11:FF:000001">
    <property type="entry name" value="Molybdopterin molybdenumtransferase"/>
    <property type="match status" value="1"/>
</dbReference>
<dbReference type="Pfam" id="PF00994">
    <property type="entry name" value="MoCF_biosynth"/>
    <property type="match status" value="1"/>
</dbReference>
<dbReference type="AlphaFoldDB" id="A0A2W1NTX9"/>
<keyword evidence="8 13" id="KW-0808">Transferase</keyword>
<evidence type="ECO:0000256" key="13">
    <source>
        <dbReference type="RuleBase" id="RU365090"/>
    </source>
</evidence>
<evidence type="ECO:0000256" key="7">
    <source>
        <dbReference type="ARBA" id="ARBA00022505"/>
    </source>
</evidence>
<keyword evidence="16" id="KW-1185">Reference proteome</keyword>
<evidence type="ECO:0000256" key="4">
    <source>
        <dbReference type="ARBA" id="ARBA00010763"/>
    </source>
</evidence>
<organism evidence="15 16">
    <name type="scientific">Paenibacillus xerothermodurans</name>
    <dbReference type="NCBI Taxonomy" id="1977292"/>
    <lineage>
        <taxon>Bacteria</taxon>
        <taxon>Bacillati</taxon>
        <taxon>Bacillota</taxon>
        <taxon>Bacilli</taxon>
        <taxon>Bacillales</taxon>
        <taxon>Paenibacillaceae</taxon>
        <taxon>Paenibacillus</taxon>
    </lineage>
</organism>
<dbReference type="Pfam" id="PF03454">
    <property type="entry name" value="MoeA_C"/>
    <property type="match status" value="1"/>
</dbReference>
<evidence type="ECO:0000256" key="10">
    <source>
        <dbReference type="ARBA" id="ARBA00022842"/>
    </source>
</evidence>
<comment type="catalytic activity">
    <reaction evidence="12">
        <text>adenylyl-molybdopterin + molybdate = Mo-molybdopterin + AMP + H(+)</text>
        <dbReference type="Rhea" id="RHEA:35047"/>
        <dbReference type="ChEBI" id="CHEBI:15378"/>
        <dbReference type="ChEBI" id="CHEBI:36264"/>
        <dbReference type="ChEBI" id="CHEBI:62727"/>
        <dbReference type="ChEBI" id="CHEBI:71302"/>
        <dbReference type="ChEBI" id="CHEBI:456215"/>
        <dbReference type="EC" id="2.10.1.1"/>
    </reaction>
</comment>
<keyword evidence="11 13" id="KW-0501">Molybdenum cofactor biosynthesis</keyword>
<dbReference type="GO" id="GO:0046872">
    <property type="term" value="F:metal ion binding"/>
    <property type="evidence" value="ECO:0007669"/>
    <property type="project" value="UniProtKB-UniRule"/>
</dbReference>
<accession>A0A2W1NTX9</accession>
<dbReference type="OrthoDB" id="9804758at2"/>
<comment type="similarity">
    <text evidence="4 13">Belongs to the MoeA family.</text>
</comment>
<evidence type="ECO:0000256" key="2">
    <source>
        <dbReference type="ARBA" id="ARBA00002901"/>
    </source>
</evidence>
<proteinExistence type="inferred from homology"/>